<protein>
    <recommendedName>
        <fullName evidence="2">Asparagine synthetase domain-containing protein</fullName>
    </recommendedName>
</protein>
<organism evidence="3 4">
    <name type="scientific">Clostridium weizhouense</name>
    <dbReference type="NCBI Taxonomy" id="2859781"/>
    <lineage>
        <taxon>Bacteria</taxon>
        <taxon>Bacillati</taxon>
        <taxon>Bacillota</taxon>
        <taxon>Clostridia</taxon>
        <taxon>Eubacteriales</taxon>
        <taxon>Clostridiaceae</taxon>
        <taxon>Clostridium</taxon>
    </lineage>
</organism>
<evidence type="ECO:0000313" key="4">
    <source>
        <dbReference type="Proteomes" id="UP001519921"/>
    </source>
</evidence>
<feature type="transmembrane region" description="Helical" evidence="1">
    <location>
        <begin position="37"/>
        <end position="55"/>
    </location>
</feature>
<dbReference type="Proteomes" id="UP001519921">
    <property type="component" value="Unassembled WGS sequence"/>
</dbReference>
<gene>
    <name evidence="3" type="ORF">KYD98_16100</name>
</gene>
<dbReference type="EMBL" id="JAHXPT010000016">
    <property type="protein sequence ID" value="MBW6411606.1"/>
    <property type="molecule type" value="Genomic_DNA"/>
</dbReference>
<evidence type="ECO:0000256" key="1">
    <source>
        <dbReference type="SAM" id="Phobius"/>
    </source>
</evidence>
<keyword evidence="1" id="KW-0472">Membrane</keyword>
<sequence>MAKGFLLSGGLDSSLVCSVAQKLYPKKKLNKYNMEKCLLRHAFLKCLLFFIYYLIHAPEELRYHPFIHVSCAIVPSSL</sequence>
<name>A0ABS7ASH1_9CLOT</name>
<dbReference type="InterPro" id="IPR014729">
    <property type="entry name" value="Rossmann-like_a/b/a_fold"/>
</dbReference>
<dbReference type="InterPro" id="IPR001962">
    <property type="entry name" value="Asn_synthase"/>
</dbReference>
<comment type="caution">
    <text evidence="3">The sequence shown here is derived from an EMBL/GenBank/DDBJ whole genome shotgun (WGS) entry which is preliminary data.</text>
</comment>
<accession>A0ABS7ASH1</accession>
<proteinExistence type="predicted"/>
<dbReference type="Gene3D" id="3.40.50.620">
    <property type="entry name" value="HUPs"/>
    <property type="match status" value="1"/>
</dbReference>
<dbReference type="Pfam" id="PF00733">
    <property type="entry name" value="Asn_synthase"/>
    <property type="match status" value="1"/>
</dbReference>
<evidence type="ECO:0000259" key="2">
    <source>
        <dbReference type="Pfam" id="PF00733"/>
    </source>
</evidence>
<feature type="domain" description="Asparagine synthetase" evidence="2">
    <location>
        <begin position="4"/>
        <end position="27"/>
    </location>
</feature>
<keyword evidence="1" id="KW-1133">Transmembrane helix</keyword>
<keyword evidence="4" id="KW-1185">Reference proteome</keyword>
<evidence type="ECO:0000313" key="3">
    <source>
        <dbReference type="EMBL" id="MBW6411606.1"/>
    </source>
</evidence>
<reference evidence="3 4" key="1">
    <citation type="submission" date="2021-07" db="EMBL/GenBank/DDBJ databases">
        <title>Clostridium weizhouense sp. nov., an anaerobic bacterium isolated from activated sludge of Petroleum wastewater.</title>
        <authorList>
            <person name="Li Q."/>
        </authorList>
    </citation>
    <scope>NUCLEOTIDE SEQUENCE [LARGE SCALE GENOMIC DNA]</scope>
    <source>
        <strain evidence="3 4">YB-6</strain>
    </source>
</reference>
<dbReference type="RefSeq" id="WP_219781099.1">
    <property type="nucleotide sequence ID" value="NZ_JAHXPT010000016.1"/>
</dbReference>
<keyword evidence="1" id="KW-0812">Transmembrane</keyword>
<dbReference type="SUPFAM" id="SSF52402">
    <property type="entry name" value="Adenine nucleotide alpha hydrolases-like"/>
    <property type="match status" value="1"/>
</dbReference>